<dbReference type="Proteomes" id="UP000318199">
    <property type="component" value="Unassembled WGS sequence"/>
</dbReference>
<dbReference type="InterPro" id="IPR052922">
    <property type="entry name" value="Cytidylate_Kinase-2"/>
</dbReference>
<dbReference type="Pfam" id="PF13238">
    <property type="entry name" value="AAA_18"/>
    <property type="match status" value="1"/>
</dbReference>
<name>A0A562ZUU3_9BURK</name>
<accession>A0A562ZUU3</accession>
<reference evidence="1 2" key="1">
    <citation type="submission" date="2019-07" db="EMBL/GenBank/DDBJ databases">
        <title>Caenimonas sedimenti sp. nov., isolated from activated sludge.</title>
        <authorList>
            <person name="Xu J."/>
        </authorList>
    </citation>
    <scope>NUCLEOTIDE SEQUENCE [LARGE SCALE GENOMIC DNA]</scope>
    <source>
        <strain evidence="1 2">HX-9-20</strain>
    </source>
</reference>
<dbReference type="OrthoDB" id="5296079at2"/>
<protein>
    <submittedName>
        <fullName evidence="1">AAA family ATPase</fullName>
    </submittedName>
</protein>
<dbReference type="AlphaFoldDB" id="A0A562ZUU3"/>
<dbReference type="PANTHER" id="PTHR37816:SF2">
    <property type="entry name" value="DNA TOPOLOGY MODULATION PROTEIN FLAR-RELATED PROTEIN"/>
    <property type="match status" value="1"/>
</dbReference>
<dbReference type="EMBL" id="VOBQ01000004">
    <property type="protein sequence ID" value="TWO72369.1"/>
    <property type="molecule type" value="Genomic_DNA"/>
</dbReference>
<dbReference type="RefSeq" id="WP_145892193.1">
    <property type="nucleotide sequence ID" value="NZ_VOBQ01000004.1"/>
</dbReference>
<dbReference type="PANTHER" id="PTHR37816">
    <property type="entry name" value="YALI0E33011P"/>
    <property type="match status" value="1"/>
</dbReference>
<comment type="caution">
    <text evidence="1">The sequence shown here is derived from an EMBL/GenBank/DDBJ whole genome shotgun (WGS) entry which is preliminary data.</text>
</comment>
<evidence type="ECO:0000313" key="2">
    <source>
        <dbReference type="Proteomes" id="UP000318199"/>
    </source>
</evidence>
<dbReference type="InterPro" id="IPR027417">
    <property type="entry name" value="P-loop_NTPase"/>
</dbReference>
<keyword evidence="2" id="KW-1185">Reference proteome</keyword>
<gene>
    <name evidence="1" type="ORF">FN976_06610</name>
</gene>
<sequence>MKILILGASGSGTTTLGRALAQRLRCAHLDLDDYYWMPTSPPYQQKRDAPDRLQLLRRDLDAASHAIASGSLLGWGSEVEDAFGLIVFLGVPTGIRLERLRQRETARFGRTNPEFLLWASQYDDGPPEGRSLAKHLAWLAGRRCPVLRIDGETSTEERVQQVVSAMASGDASNRLH</sequence>
<dbReference type="SUPFAM" id="SSF52540">
    <property type="entry name" value="P-loop containing nucleoside triphosphate hydrolases"/>
    <property type="match status" value="1"/>
</dbReference>
<dbReference type="NCBIfam" id="NF004861">
    <property type="entry name" value="PRK06217.1"/>
    <property type="match status" value="1"/>
</dbReference>
<organism evidence="1 2">
    <name type="scientific">Caenimonas sedimenti</name>
    <dbReference type="NCBI Taxonomy" id="2596921"/>
    <lineage>
        <taxon>Bacteria</taxon>
        <taxon>Pseudomonadati</taxon>
        <taxon>Pseudomonadota</taxon>
        <taxon>Betaproteobacteria</taxon>
        <taxon>Burkholderiales</taxon>
        <taxon>Comamonadaceae</taxon>
        <taxon>Caenimonas</taxon>
    </lineage>
</organism>
<evidence type="ECO:0000313" key="1">
    <source>
        <dbReference type="EMBL" id="TWO72369.1"/>
    </source>
</evidence>
<dbReference type="Gene3D" id="3.40.50.300">
    <property type="entry name" value="P-loop containing nucleotide triphosphate hydrolases"/>
    <property type="match status" value="1"/>
</dbReference>
<dbReference type="PRINTS" id="PR01100">
    <property type="entry name" value="SHIKIMTKNASE"/>
</dbReference>
<proteinExistence type="predicted"/>